<dbReference type="EC" id="4.1.1.33" evidence="3 14"/>
<dbReference type="Pfam" id="PF18376">
    <property type="entry name" value="MDD_C"/>
    <property type="match status" value="1"/>
</dbReference>
<dbReference type="InterPro" id="IPR029765">
    <property type="entry name" value="Mev_diP_decarb"/>
</dbReference>
<dbReference type="GO" id="GO:0005524">
    <property type="term" value="F:ATP binding"/>
    <property type="evidence" value="ECO:0007669"/>
    <property type="project" value="UniProtKB-UniRule"/>
</dbReference>
<evidence type="ECO:0000256" key="2">
    <source>
        <dbReference type="ARBA" id="ARBA00008831"/>
    </source>
</evidence>
<keyword evidence="6 14" id="KW-0067">ATP-binding</keyword>
<dbReference type="InterPro" id="IPR041431">
    <property type="entry name" value="Mvd1_C"/>
</dbReference>
<reference evidence="18 19" key="1">
    <citation type="journal article" date="2008" name="PLoS Genet.">
        <title>Genomic islands in the pathogenic filamentous fungus Aspergillus fumigatus.</title>
        <authorList>
            <person name="Fedorova N.D."/>
            <person name="Khaldi N."/>
            <person name="Joardar V.S."/>
            <person name="Maiti R."/>
            <person name="Amedeo P."/>
            <person name="Anderson M.J."/>
            <person name="Crabtree J."/>
            <person name="Silva J.C."/>
            <person name="Badger J.H."/>
            <person name="Albarraq A."/>
            <person name="Angiuoli S."/>
            <person name="Bussey H."/>
            <person name="Bowyer P."/>
            <person name="Cotty P.J."/>
            <person name="Dyer P.S."/>
            <person name="Egan A."/>
            <person name="Galens K."/>
            <person name="Fraser-Liggett C.M."/>
            <person name="Haas B.J."/>
            <person name="Inman J.M."/>
            <person name="Kent R."/>
            <person name="Lemieux S."/>
            <person name="Malavazi I."/>
            <person name="Orvis J."/>
            <person name="Roemer T."/>
            <person name="Ronning C.M."/>
            <person name="Sundaram J.P."/>
            <person name="Sutton G."/>
            <person name="Turner G."/>
            <person name="Venter J.C."/>
            <person name="White O.R."/>
            <person name="Whitty B.R."/>
            <person name="Youngman P."/>
            <person name="Wolfe K.H."/>
            <person name="Goldman G.H."/>
            <person name="Wortman J.R."/>
            <person name="Jiang B."/>
            <person name="Denning D.W."/>
            <person name="Nierman W.C."/>
        </authorList>
    </citation>
    <scope>NUCLEOTIDE SEQUENCE [LARGE SCALE GENOMIC DNA]</scope>
    <source>
        <strain evidence="19">ATCC 1007 / CBS 513.65 / DSM 816 / NCTC 3887 / NRRL 1</strain>
    </source>
</reference>
<dbReference type="eggNOG" id="KOG2833">
    <property type="taxonomic scope" value="Eukaryota"/>
</dbReference>
<keyword evidence="11 15" id="KW-0753">Steroid metabolism</keyword>
<feature type="domain" description="Mvd1 C-terminal" evidence="16">
    <location>
        <begin position="201"/>
        <end position="387"/>
    </location>
</feature>
<evidence type="ECO:0000256" key="9">
    <source>
        <dbReference type="ARBA" id="ARBA00023098"/>
    </source>
</evidence>
<dbReference type="HOGENOM" id="CLU_040369_4_2_1"/>
<dbReference type="NCBIfam" id="TIGR01240">
    <property type="entry name" value="mevDPdecarb"/>
    <property type="match status" value="1"/>
</dbReference>
<evidence type="ECO:0000256" key="8">
    <source>
        <dbReference type="ARBA" id="ARBA00023011"/>
    </source>
</evidence>
<dbReference type="SUPFAM" id="SSF55060">
    <property type="entry name" value="GHMP Kinase, C-terminal domain"/>
    <property type="match status" value="1"/>
</dbReference>
<sequence>MAAADSSVYRATTTAPVNIAVIKYWGKRDATLNLPTNSSLSVTLSQRSLRTLTTASCSAIYPTADELILNGKPQDIQSSKRTLACLSSLRSLRQALESTDSSLPKLSTLPLRIVSENNFPTAAGLASSAAGFAALVRAVANLYQLPQSPRELSRIARQGSGSACRSLMGGYVAWRAGELEDGSDSLAEEVAPASHWPEMRAIVLVVSAEKKDVPSTEGMQTTVATSSLFATRATSVVPERMAAIETAILNKDFPAFAELTMRDSNGFHATCLDSWPPIFYMNDVSRAAVRIVHDINRAIGRTVCAYTFDAGPNAVIYYLEKDSELVAGTVKAILTTNTDGWNGPFYDILKDVTAPGVSLDKIDSRAVEVLKEGVSRVILTGVGEGPVSVEDHLVSATGDVLSH</sequence>
<evidence type="ECO:0000256" key="5">
    <source>
        <dbReference type="ARBA" id="ARBA00022741"/>
    </source>
</evidence>
<evidence type="ECO:0000259" key="16">
    <source>
        <dbReference type="Pfam" id="PF18376"/>
    </source>
</evidence>
<comment type="similarity">
    <text evidence="2 14 15">Belongs to the diphosphomevalonate decarboxylase family.</text>
</comment>
<dbReference type="OMA" id="LTLHAMM"/>
<dbReference type="STRING" id="344612.A1CH23"/>
<evidence type="ECO:0000256" key="13">
    <source>
        <dbReference type="ARBA" id="ARBA00048416"/>
    </source>
</evidence>
<dbReference type="VEuPathDB" id="FungiDB:ACLA_046440"/>
<evidence type="ECO:0000256" key="7">
    <source>
        <dbReference type="ARBA" id="ARBA00022955"/>
    </source>
</evidence>
<evidence type="ECO:0000256" key="6">
    <source>
        <dbReference type="ARBA" id="ARBA00022840"/>
    </source>
</evidence>
<dbReference type="InterPro" id="IPR053859">
    <property type="entry name" value="MVD-like_N"/>
</dbReference>
<keyword evidence="9 14" id="KW-0443">Lipid metabolism</keyword>
<evidence type="ECO:0000256" key="15">
    <source>
        <dbReference type="RuleBase" id="RU363086"/>
    </source>
</evidence>
<proteinExistence type="inferred from homology"/>
<protein>
    <recommendedName>
        <fullName evidence="3 14">Diphosphomevalonate decarboxylase</fullName>
        <ecNumber evidence="3 14">4.1.1.33</ecNumber>
    </recommendedName>
</protein>
<evidence type="ECO:0000256" key="3">
    <source>
        <dbReference type="ARBA" id="ARBA00012296"/>
    </source>
</evidence>
<keyword evidence="4 15" id="KW-0444">Lipid biosynthesis</keyword>
<evidence type="ECO:0000313" key="19">
    <source>
        <dbReference type="Proteomes" id="UP000006701"/>
    </source>
</evidence>
<feature type="domain" description="Diphosphomevalonate decarboxylase-like N-terminal" evidence="17">
    <location>
        <begin position="15"/>
        <end position="187"/>
    </location>
</feature>
<dbReference type="Gene3D" id="3.30.70.890">
    <property type="entry name" value="GHMP kinase, C-terminal domain"/>
    <property type="match status" value="1"/>
</dbReference>
<dbReference type="Gene3D" id="3.30.230.10">
    <property type="match status" value="1"/>
</dbReference>
<evidence type="ECO:0000256" key="4">
    <source>
        <dbReference type="ARBA" id="ARBA00022516"/>
    </source>
</evidence>
<dbReference type="PIRSF" id="PIRSF015950">
    <property type="entry name" value="Mev_P_decrbx"/>
    <property type="match status" value="1"/>
</dbReference>
<keyword evidence="7 15" id="KW-0752">Steroid biosynthesis</keyword>
<gene>
    <name evidence="18" type="ORF">ACLA_046440</name>
</gene>
<keyword evidence="10 15" id="KW-1207">Sterol metabolism</keyword>
<comment type="catalytic activity">
    <reaction evidence="13">
        <text>(R)-5-diphosphomevalonate + ATP = isopentenyl diphosphate + ADP + phosphate + CO2</text>
        <dbReference type="Rhea" id="RHEA:23732"/>
        <dbReference type="ChEBI" id="CHEBI:16526"/>
        <dbReference type="ChEBI" id="CHEBI:30616"/>
        <dbReference type="ChEBI" id="CHEBI:43474"/>
        <dbReference type="ChEBI" id="CHEBI:57557"/>
        <dbReference type="ChEBI" id="CHEBI:128769"/>
        <dbReference type="ChEBI" id="CHEBI:456216"/>
        <dbReference type="EC" id="4.1.1.33"/>
    </reaction>
    <physiologicalReaction direction="left-to-right" evidence="13">
        <dbReference type="Rhea" id="RHEA:23733"/>
    </physiologicalReaction>
</comment>
<dbReference type="OrthoDB" id="10253702at2759"/>
<name>A1CH23_ASPCL</name>
<dbReference type="InterPro" id="IPR005935">
    <property type="entry name" value="Mev_decarb"/>
</dbReference>
<dbReference type="Proteomes" id="UP000006701">
    <property type="component" value="Unassembled WGS sequence"/>
</dbReference>
<organism evidence="18 19">
    <name type="scientific">Aspergillus clavatus (strain ATCC 1007 / CBS 513.65 / DSM 816 / NCTC 3887 / NRRL 1 / QM 1276 / 107)</name>
    <dbReference type="NCBI Taxonomy" id="344612"/>
    <lineage>
        <taxon>Eukaryota</taxon>
        <taxon>Fungi</taxon>
        <taxon>Dikarya</taxon>
        <taxon>Ascomycota</taxon>
        <taxon>Pezizomycotina</taxon>
        <taxon>Eurotiomycetes</taxon>
        <taxon>Eurotiomycetidae</taxon>
        <taxon>Eurotiales</taxon>
        <taxon>Aspergillaceae</taxon>
        <taxon>Aspergillus</taxon>
        <taxon>Aspergillus subgen. Fumigati</taxon>
    </lineage>
</organism>
<evidence type="ECO:0000256" key="14">
    <source>
        <dbReference type="PIRNR" id="PIRNR015950"/>
    </source>
</evidence>
<evidence type="ECO:0000256" key="12">
    <source>
        <dbReference type="ARBA" id="ARBA00023239"/>
    </source>
</evidence>
<dbReference type="GO" id="GO:0006696">
    <property type="term" value="P:ergosterol biosynthetic process"/>
    <property type="evidence" value="ECO:0007669"/>
    <property type="project" value="EnsemblFungi"/>
</dbReference>
<keyword evidence="8 15" id="KW-0756">Sterol biosynthesis</keyword>
<evidence type="ECO:0000256" key="10">
    <source>
        <dbReference type="ARBA" id="ARBA00023166"/>
    </source>
</evidence>
<keyword evidence="19" id="KW-1185">Reference proteome</keyword>
<evidence type="ECO:0000313" key="18">
    <source>
        <dbReference type="EMBL" id="EAW10178.1"/>
    </source>
</evidence>
<dbReference type="SUPFAM" id="SSF54211">
    <property type="entry name" value="Ribosomal protein S5 domain 2-like"/>
    <property type="match status" value="1"/>
</dbReference>
<dbReference type="FunFam" id="3.30.70.890:FF:000005">
    <property type="entry name" value="Diphosphomevalonate decarboxylase"/>
    <property type="match status" value="1"/>
</dbReference>
<dbReference type="EMBL" id="DS027054">
    <property type="protein sequence ID" value="EAW10178.1"/>
    <property type="molecule type" value="Genomic_DNA"/>
</dbReference>
<dbReference type="AlphaFoldDB" id="A1CH23"/>
<evidence type="ECO:0000256" key="1">
    <source>
        <dbReference type="ARBA" id="ARBA00005055"/>
    </source>
</evidence>
<dbReference type="InterPro" id="IPR014721">
    <property type="entry name" value="Ribsml_uS5_D2-typ_fold_subgr"/>
</dbReference>
<evidence type="ECO:0000256" key="11">
    <source>
        <dbReference type="ARBA" id="ARBA00023221"/>
    </source>
</evidence>
<evidence type="ECO:0000259" key="17">
    <source>
        <dbReference type="Pfam" id="PF22700"/>
    </source>
</evidence>
<dbReference type="GO" id="GO:0019287">
    <property type="term" value="P:isopentenyl diphosphate biosynthetic process, mevalonate pathway"/>
    <property type="evidence" value="ECO:0007669"/>
    <property type="project" value="UniProtKB-UniRule"/>
</dbReference>
<dbReference type="FunFam" id="3.30.230.10:FF:000018">
    <property type="entry name" value="Diphosphomevalonate decarboxylase"/>
    <property type="match status" value="1"/>
</dbReference>
<comment type="pathway">
    <text evidence="1 15">Isoprenoid biosynthesis; isopentenyl diphosphate biosynthesis via mevalonate pathway; isopentenyl diphosphate from (R)-mevalonate: step 3/3.</text>
</comment>
<dbReference type="InterPro" id="IPR036554">
    <property type="entry name" value="GHMP_kinase_C_sf"/>
</dbReference>
<keyword evidence="5 14" id="KW-0547">Nucleotide-binding</keyword>
<dbReference type="RefSeq" id="XP_001271604.1">
    <property type="nucleotide sequence ID" value="XM_001271603.1"/>
</dbReference>
<dbReference type="GO" id="GO:0004163">
    <property type="term" value="F:diphosphomevalonate decarboxylase activity"/>
    <property type="evidence" value="ECO:0007669"/>
    <property type="project" value="UniProtKB-UniRule"/>
</dbReference>
<dbReference type="InterPro" id="IPR020568">
    <property type="entry name" value="Ribosomal_Su5_D2-typ_SF"/>
</dbReference>
<dbReference type="GO" id="GO:0005829">
    <property type="term" value="C:cytosol"/>
    <property type="evidence" value="ECO:0007669"/>
    <property type="project" value="InterPro"/>
</dbReference>
<accession>A1CH23</accession>
<keyword evidence="12 14" id="KW-0456">Lyase</keyword>
<dbReference type="KEGG" id="act:ACLA_046440"/>
<dbReference type="UniPathway" id="UPA00057">
    <property type="reaction ID" value="UER00100"/>
</dbReference>
<dbReference type="PANTHER" id="PTHR10977">
    <property type="entry name" value="DIPHOSPHOMEVALONATE DECARBOXYLASE"/>
    <property type="match status" value="1"/>
</dbReference>
<dbReference type="PANTHER" id="PTHR10977:SF3">
    <property type="entry name" value="DIPHOSPHOMEVALONATE DECARBOXYLASE"/>
    <property type="match status" value="1"/>
</dbReference>
<dbReference type="GeneID" id="4704311"/>
<dbReference type="Pfam" id="PF22700">
    <property type="entry name" value="MVD-like_N"/>
    <property type="match status" value="1"/>
</dbReference>